<keyword evidence="8" id="KW-1185">Reference proteome</keyword>
<name>A0A9Q1CJU6_HOLLE</name>
<evidence type="ECO:0000256" key="4">
    <source>
        <dbReference type="ARBA" id="ARBA00023136"/>
    </source>
</evidence>
<evidence type="ECO:0000313" key="8">
    <source>
        <dbReference type="Proteomes" id="UP001152320"/>
    </source>
</evidence>
<evidence type="ECO:0000256" key="3">
    <source>
        <dbReference type="ARBA" id="ARBA00022989"/>
    </source>
</evidence>
<dbReference type="Gene3D" id="1.20.140.150">
    <property type="match status" value="1"/>
</dbReference>
<gene>
    <name evidence="7" type="ORF">HOLleu_05593</name>
</gene>
<dbReference type="AlphaFoldDB" id="A0A9Q1CJU6"/>
<feature type="region of interest" description="Disordered" evidence="5">
    <location>
        <begin position="242"/>
        <end position="336"/>
    </location>
</feature>
<reference evidence="7" key="1">
    <citation type="submission" date="2021-10" db="EMBL/GenBank/DDBJ databases">
        <title>Tropical sea cucumber genome reveals ecological adaptation and Cuvierian tubules defense mechanism.</title>
        <authorList>
            <person name="Chen T."/>
        </authorList>
    </citation>
    <scope>NUCLEOTIDE SEQUENCE</scope>
    <source>
        <strain evidence="7">Nanhai2018</strain>
        <tissue evidence="7">Muscle</tissue>
    </source>
</reference>
<evidence type="ECO:0000256" key="1">
    <source>
        <dbReference type="ARBA" id="ARBA00004141"/>
    </source>
</evidence>
<feature type="transmembrane region" description="Helical" evidence="6">
    <location>
        <begin position="101"/>
        <end position="125"/>
    </location>
</feature>
<evidence type="ECO:0000256" key="6">
    <source>
        <dbReference type="SAM" id="Phobius"/>
    </source>
</evidence>
<dbReference type="GO" id="GO:0007605">
    <property type="term" value="P:sensory perception of sound"/>
    <property type="evidence" value="ECO:0007669"/>
    <property type="project" value="TreeGrafter"/>
</dbReference>
<feature type="transmembrane region" description="Helical" evidence="6">
    <location>
        <begin position="132"/>
        <end position="157"/>
    </location>
</feature>
<protein>
    <submittedName>
        <fullName evidence="7">LHFPL tetraspan subfamily member 4 protein</fullName>
    </submittedName>
</protein>
<dbReference type="PANTHER" id="PTHR12489">
    <property type="entry name" value="LIPOMA HMGIC FUSION PARTNER-LIKE PROTEIN"/>
    <property type="match status" value="1"/>
</dbReference>
<comment type="caution">
    <text evidence="7">The sequence shown here is derived from an EMBL/GenBank/DDBJ whole genome shotgun (WGS) entry which is preliminary data.</text>
</comment>
<sequence length="336" mass="35960">MAKERKENAYAYSYHTNYIRNARAIAIAWGIFTFCFAIIMIILFVEPSWMYGATQRIGSFGLWQYCPGPSSTNFQSECSNDLWPGGTGAGTYPGDNSLIKAASILILIAVILVGLSILCMLLFLCKRPTTPTVFMIAGTLQILCGVLVFLGVVVFAAGKRNPVGGDIQTVCGPDGDNCTIGWAFILAIVAILDAIALGILAFILAVKQEKLETDMTYSDYSRPNGSTTGRDYGTVNSSIFKTHSRSSLNSNSNVRRNGSMRSDSRRSTGSGESDAEIAMDAIKHNGSSEPAYASVTPKSERKSTGPSGEAGSVGSTRSRGTPKSSRRSSSPHDVVL</sequence>
<evidence type="ECO:0000313" key="7">
    <source>
        <dbReference type="EMBL" id="KAJ8046802.1"/>
    </source>
</evidence>
<proteinExistence type="predicted"/>
<evidence type="ECO:0000256" key="2">
    <source>
        <dbReference type="ARBA" id="ARBA00022692"/>
    </source>
</evidence>
<dbReference type="OrthoDB" id="5873721at2759"/>
<keyword evidence="3 6" id="KW-1133">Transmembrane helix</keyword>
<organism evidence="7 8">
    <name type="scientific">Holothuria leucospilota</name>
    <name type="common">Black long sea cucumber</name>
    <name type="synonym">Mertensiothuria leucospilota</name>
    <dbReference type="NCBI Taxonomy" id="206669"/>
    <lineage>
        <taxon>Eukaryota</taxon>
        <taxon>Metazoa</taxon>
        <taxon>Echinodermata</taxon>
        <taxon>Eleutherozoa</taxon>
        <taxon>Echinozoa</taxon>
        <taxon>Holothuroidea</taxon>
        <taxon>Aspidochirotacea</taxon>
        <taxon>Aspidochirotida</taxon>
        <taxon>Holothuriidae</taxon>
        <taxon>Holothuria</taxon>
    </lineage>
</organism>
<feature type="transmembrane region" description="Helical" evidence="6">
    <location>
        <begin position="21"/>
        <end position="45"/>
    </location>
</feature>
<dbReference type="Pfam" id="PF10242">
    <property type="entry name" value="L_HMGIC_fpl"/>
    <property type="match status" value="1"/>
</dbReference>
<keyword evidence="2 6" id="KW-0812">Transmembrane</keyword>
<accession>A0A9Q1CJU6</accession>
<feature type="compositionally biased region" description="Polar residues" evidence="5">
    <location>
        <begin position="313"/>
        <end position="323"/>
    </location>
</feature>
<feature type="compositionally biased region" description="Low complexity" evidence="5">
    <location>
        <begin position="245"/>
        <end position="261"/>
    </location>
</feature>
<dbReference type="GO" id="GO:0005886">
    <property type="term" value="C:plasma membrane"/>
    <property type="evidence" value="ECO:0007669"/>
    <property type="project" value="TreeGrafter"/>
</dbReference>
<feature type="transmembrane region" description="Helical" evidence="6">
    <location>
        <begin position="182"/>
        <end position="206"/>
    </location>
</feature>
<comment type="subcellular location">
    <subcellularLocation>
        <location evidence="1">Membrane</location>
        <topology evidence="1">Multi-pass membrane protein</topology>
    </subcellularLocation>
</comment>
<dbReference type="PANTHER" id="PTHR12489:SF1">
    <property type="entry name" value="LP10272P"/>
    <property type="match status" value="1"/>
</dbReference>
<dbReference type="Proteomes" id="UP001152320">
    <property type="component" value="Chromosome 2"/>
</dbReference>
<evidence type="ECO:0000256" key="5">
    <source>
        <dbReference type="SAM" id="MobiDB-lite"/>
    </source>
</evidence>
<keyword evidence="4 6" id="KW-0472">Membrane</keyword>
<dbReference type="EMBL" id="JAIZAY010000002">
    <property type="protein sequence ID" value="KAJ8046802.1"/>
    <property type="molecule type" value="Genomic_DNA"/>
</dbReference>
<feature type="region of interest" description="Disordered" evidence="5">
    <location>
        <begin position="217"/>
        <end position="236"/>
    </location>
</feature>
<dbReference type="InterPro" id="IPR019372">
    <property type="entry name" value="LHFPL"/>
</dbReference>